<organism evidence="1 2">
    <name type="scientific">Pseudaquabacterium terrae</name>
    <dbReference type="NCBI Taxonomy" id="2732868"/>
    <lineage>
        <taxon>Bacteria</taxon>
        <taxon>Pseudomonadati</taxon>
        <taxon>Pseudomonadota</taxon>
        <taxon>Betaproteobacteria</taxon>
        <taxon>Burkholderiales</taxon>
        <taxon>Sphaerotilaceae</taxon>
        <taxon>Pseudaquabacterium</taxon>
    </lineage>
</organism>
<proteinExistence type="predicted"/>
<evidence type="ECO:0000313" key="2">
    <source>
        <dbReference type="Proteomes" id="UP000737171"/>
    </source>
</evidence>
<name>A0ABX2ED94_9BURK</name>
<accession>A0ABX2ED94</accession>
<dbReference type="EMBL" id="JABRWJ010000001">
    <property type="protein sequence ID" value="NRF65965.1"/>
    <property type="molecule type" value="Genomic_DNA"/>
</dbReference>
<protein>
    <submittedName>
        <fullName evidence="1">Uncharacterized protein</fullName>
    </submittedName>
</protein>
<evidence type="ECO:0000313" key="1">
    <source>
        <dbReference type="EMBL" id="NRF65965.1"/>
    </source>
</evidence>
<gene>
    <name evidence="1" type="ORF">HLB44_03080</name>
</gene>
<dbReference type="Proteomes" id="UP000737171">
    <property type="component" value="Unassembled WGS sequence"/>
</dbReference>
<reference evidence="1 2" key="1">
    <citation type="submission" date="2020-05" db="EMBL/GenBank/DDBJ databases">
        <title>Aquincola sp. isolate from soil.</title>
        <authorList>
            <person name="Han J."/>
            <person name="Kim D.-U."/>
        </authorList>
    </citation>
    <scope>NUCLEOTIDE SEQUENCE [LARGE SCALE GENOMIC DNA]</scope>
    <source>
        <strain evidence="1 2">S2</strain>
    </source>
</reference>
<sequence>MNHRIADLLNAADPLPCDESVISIDEAATTLTESSWRRGVPLNRDAVLWLLTNGSAAPRLPAESTLTPAGCATARGPGR</sequence>
<dbReference type="RefSeq" id="WP_173120474.1">
    <property type="nucleotide sequence ID" value="NZ_JABRWJ010000001.1"/>
</dbReference>
<comment type="caution">
    <text evidence="1">The sequence shown here is derived from an EMBL/GenBank/DDBJ whole genome shotgun (WGS) entry which is preliminary data.</text>
</comment>
<keyword evidence="2" id="KW-1185">Reference proteome</keyword>